<reference evidence="1 2" key="1">
    <citation type="submission" date="2020-11" db="EMBL/GenBank/DDBJ databases">
        <title>Carbohydrate-dependent, anaerobic sulfur respiration: A novel catabolism in halophilic archaea.</title>
        <authorList>
            <person name="Sorokin D.Y."/>
            <person name="Messina E."/>
            <person name="Smedile F."/>
            <person name="La Cono V."/>
            <person name="Hallsworth J.E."/>
            <person name="Yakimov M.M."/>
        </authorList>
    </citation>
    <scope>NUCLEOTIDE SEQUENCE [LARGE SCALE GENOMIC DNA]</scope>
    <source>
        <strain evidence="1 2">HSR12-2</strain>
    </source>
</reference>
<protein>
    <submittedName>
        <fullName evidence="1">Transposase</fullName>
    </submittedName>
</protein>
<accession>A0A897N598</accession>
<proteinExistence type="predicted"/>
<dbReference type="EMBL" id="CP064788">
    <property type="protein sequence ID" value="QSG07907.1"/>
    <property type="molecule type" value="Genomic_DNA"/>
</dbReference>
<gene>
    <name evidence="1" type="ORF">HSR122_0500</name>
</gene>
<name>A0A897N598_9EURY</name>
<dbReference type="Proteomes" id="UP000662973">
    <property type="component" value="Chromosome"/>
</dbReference>
<sequence>MRVTTDKRQTEVGGEKKWLYAAIDTEPKLLLEADVFSRRETDPATLTRATLSFAHQRSLISEDGVPASSQREI</sequence>
<keyword evidence="2" id="KW-1185">Reference proteome</keyword>
<dbReference type="KEGG" id="hds:HSR122_0500"/>
<dbReference type="AlphaFoldDB" id="A0A897N598"/>
<evidence type="ECO:0000313" key="1">
    <source>
        <dbReference type="EMBL" id="QSG07907.1"/>
    </source>
</evidence>
<evidence type="ECO:0000313" key="2">
    <source>
        <dbReference type="Proteomes" id="UP000662973"/>
    </source>
</evidence>
<organism evidence="1 2">
    <name type="scientific">Halapricum desulfuricans</name>
    <dbReference type="NCBI Taxonomy" id="2841257"/>
    <lineage>
        <taxon>Archaea</taxon>
        <taxon>Methanobacteriati</taxon>
        <taxon>Methanobacteriota</taxon>
        <taxon>Stenosarchaea group</taxon>
        <taxon>Halobacteria</taxon>
        <taxon>Halobacteriales</taxon>
        <taxon>Haloarculaceae</taxon>
        <taxon>Halapricum</taxon>
    </lineage>
</organism>